<dbReference type="InterPro" id="IPR051728">
    <property type="entry name" value="RING-FYVE_E3_ubiquitin-ligase"/>
</dbReference>
<keyword evidence="4" id="KW-0175">Coiled coil</keyword>
<name>A0A8J2WHJ2_9CRUS</name>
<evidence type="ECO:0000313" key="6">
    <source>
        <dbReference type="EMBL" id="CAH0107448.1"/>
    </source>
</evidence>
<keyword evidence="1 3" id="KW-0863">Zinc-finger</keyword>
<dbReference type="CDD" id="cd16515">
    <property type="entry name" value="RING-HC_LRSAM1"/>
    <property type="match status" value="1"/>
</dbReference>
<evidence type="ECO:0000256" key="3">
    <source>
        <dbReference type="PROSITE-ProRule" id="PRU00175"/>
    </source>
</evidence>
<keyword evidence="2" id="KW-0862">Zinc</keyword>
<dbReference type="PANTHER" id="PTHR14879:SF5">
    <property type="entry name" value="RING-TYPE DOMAIN-CONTAINING PROTEIN"/>
    <property type="match status" value="1"/>
</dbReference>
<reference evidence="6" key="1">
    <citation type="submission" date="2021-11" db="EMBL/GenBank/DDBJ databases">
        <authorList>
            <person name="Schell T."/>
        </authorList>
    </citation>
    <scope>NUCLEOTIDE SEQUENCE</scope>
    <source>
        <strain evidence="6">M5</strain>
    </source>
</reference>
<organism evidence="6 7">
    <name type="scientific">Daphnia galeata</name>
    <dbReference type="NCBI Taxonomy" id="27404"/>
    <lineage>
        <taxon>Eukaryota</taxon>
        <taxon>Metazoa</taxon>
        <taxon>Ecdysozoa</taxon>
        <taxon>Arthropoda</taxon>
        <taxon>Crustacea</taxon>
        <taxon>Branchiopoda</taxon>
        <taxon>Diplostraca</taxon>
        <taxon>Cladocera</taxon>
        <taxon>Anomopoda</taxon>
        <taxon>Daphniidae</taxon>
        <taxon>Daphnia</taxon>
    </lineage>
</organism>
<feature type="coiled-coil region" evidence="4">
    <location>
        <begin position="286"/>
        <end position="313"/>
    </location>
</feature>
<comment type="caution">
    <text evidence="6">The sequence shown here is derived from an EMBL/GenBank/DDBJ whole genome shotgun (WGS) entry which is preliminary data.</text>
</comment>
<dbReference type="PROSITE" id="PS50089">
    <property type="entry name" value="ZF_RING_2"/>
    <property type="match status" value="1"/>
</dbReference>
<protein>
    <recommendedName>
        <fullName evidence="5">RING-type domain-containing protein</fullName>
    </recommendedName>
</protein>
<evidence type="ECO:0000256" key="4">
    <source>
        <dbReference type="SAM" id="Coils"/>
    </source>
</evidence>
<keyword evidence="1 3" id="KW-0479">Metal-binding</keyword>
<dbReference type="PANTHER" id="PTHR14879">
    <property type="entry name" value="CASPASE REGULATOR, RING FINGER DOMAIN-CONTAINING"/>
    <property type="match status" value="1"/>
</dbReference>
<dbReference type="AlphaFoldDB" id="A0A8J2WHJ2"/>
<dbReference type="InterPro" id="IPR013083">
    <property type="entry name" value="Znf_RING/FYVE/PHD"/>
</dbReference>
<accession>A0A8J2WHJ2</accession>
<evidence type="ECO:0000256" key="2">
    <source>
        <dbReference type="ARBA" id="ARBA00022833"/>
    </source>
</evidence>
<dbReference type="Pfam" id="PF13920">
    <property type="entry name" value="zf-C3HC4_3"/>
    <property type="match status" value="1"/>
</dbReference>
<dbReference type="InterPro" id="IPR001841">
    <property type="entry name" value="Znf_RING"/>
</dbReference>
<evidence type="ECO:0000313" key="7">
    <source>
        <dbReference type="Proteomes" id="UP000789390"/>
    </source>
</evidence>
<dbReference type="SUPFAM" id="SSF57850">
    <property type="entry name" value="RING/U-box"/>
    <property type="match status" value="1"/>
</dbReference>
<dbReference type="Proteomes" id="UP000789390">
    <property type="component" value="Unassembled WGS sequence"/>
</dbReference>
<dbReference type="GO" id="GO:0008270">
    <property type="term" value="F:zinc ion binding"/>
    <property type="evidence" value="ECO:0007669"/>
    <property type="project" value="UniProtKB-KW"/>
</dbReference>
<feature type="domain" description="RING-type" evidence="5">
    <location>
        <begin position="365"/>
        <end position="400"/>
    </location>
</feature>
<proteinExistence type="predicted"/>
<gene>
    <name evidence="6" type="ORF">DGAL_LOCUS10746</name>
</gene>
<keyword evidence="7" id="KW-1185">Reference proteome</keyword>
<evidence type="ECO:0000259" key="5">
    <source>
        <dbReference type="PROSITE" id="PS50089"/>
    </source>
</evidence>
<sequence length="411" mass="47535">MGSSSSKSSAQKVTPKSSLLTNFIETSLMETEERRRTELLAFEEQQAKRLADEAQLKSFSQAKHNKFLKHVTESQKEFENRLAEIHQQQEASRQKFSEQLYKTEAEMEASINGVLKNIQTHRDHKQIQELVKAEENQSHSLLALKLEEFKNLRKEDILNAMKTQLEQDISSQKTKMNKTLCYVVQMEDEVKNQQIEKILQHRQKDQAALVMSLLEEESWQYQAFSSLLSQRDRRTTQLSEDIRAVIDQLNQLTAWELQRKSRKIDMANNLLSENRLQLAELLSQLIEQQNLRRKDLKHLLEEMEAQRQNQAADYWLVQYQRLIDNMPENIQHAQQYLPSAPSSALDEGHSVASAPPNEVFMETNCVICLDSSCQIIFLSCGHLCCCSGCGNKLIQCPMCRATIIKRLQVHS</sequence>
<dbReference type="Gene3D" id="3.30.40.10">
    <property type="entry name" value="Zinc/RING finger domain, C3HC4 (zinc finger)"/>
    <property type="match status" value="1"/>
</dbReference>
<dbReference type="OrthoDB" id="1711136at2759"/>
<dbReference type="EMBL" id="CAKKLH010000276">
    <property type="protein sequence ID" value="CAH0107448.1"/>
    <property type="molecule type" value="Genomic_DNA"/>
</dbReference>
<evidence type="ECO:0000256" key="1">
    <source>
        <dbReference type="ARBA" id="ARBA00022771"/>
    </source>
</evidence>